<keyword evidence="2" id="KW-1185">Reference proteome</keyword>
<protein>
    <submittedName>
        <fullName evidence="1">FAD/NAD(P)-binding domain-containing protein</fullName>
    </submittedName>
</protein>
<evidence type="ECO:0000313" key="2">
    <source>
        <dbReference type="Proteomes" id="UP001497700"/>
    </source>
</evidence>
<dbReference type="Proteomes" id="UP001497700">
    <property type="component" value="Unassembled WGS sequence"/>
</dbReference>
<dbReference type="EMBL" id="MU393494">
    <property type="protein sequence ID" value="KAI4863966.1"/>
    <property type="molecule type" value="Genomic_DNA"/>
</dbReference>
<gene>
    <name evidence="1" type="ORF">F4820DRAFT_459163</name>
</gene>
<accession>A0ACB9YY13</accession>
<comment type="caution">
    <text evidence="1">The sequence shown here is derived from an EMBL/GenBank/DDBJ whole genome shotgun (WGS) entry which is preliminary data.</text>
</comment>
<evidence type="ECO:0000313" key="1">
    <source>
        <dbReference type="EMBL" id="KAI4863966.1"/>
    </source>
</evidence>
<name>A0ACB9YY13_9PEZI</name>
<sequence length="464" mass="49952">MKSVAIGISLSLAVSALASKCAAQCHNAEVITRDVAIIGGGATGTYAAINLKDAGKSIVVVEKKGELGGHTATYHDPATGTPINYGLQVYYDDPLARAFFSRLNINVSKGEFPTSHTPLYIDFTDGVELANYSIPGLNDDYLAELHKYPYLENGLELPDPVPEDLLLPWSAYMKKFNITDDAFATYSRPAVAGDLTKTLALFVFNNLNTVMLEEEIDGKTIVNANGDYAEPFRNALAELGADVLLNSTVVSGQRGSKPAEGVRLCVSTPSGAKQIVAKQLVFAAPPVLDNLSPFNLDRRESAVVSQFAGGFYYTGVVTNLGLPTAHSYVNRGRATESHVASLPGNVMFNPTAVEGTYYYWYTSLSALTRAEVEAATRDTLKRLQRRVAGADAGAEPAFVAYNSHTPLHPTAGAEAIRAGVYRDMYALQGYRNTWYTGSLMVTGSPQLWNITSQLLPKIIAASEQ</sequence>
<reference evidence="1 2" key="1">
    <citation type="journal article" date="2022" name="New Phytol.">
        <title>Ecological generalism drives hyperdiversity of secondary metabolite gene clusters in xylarialean endophytes.</title>
        <authorList>
            <person name="Franco M.E.E."/>
            <person name="Wisecaver J.H."/>
            <person name="Arnold A.E."/>
            <person name="Ju Y.M."/>
            <person name="Slot J.C."/>
            <person name="Ahrendt S."/>
            <person name="Moore L.P."/>
            <person name="Eastman K.E."/>
            <person name="Scott K."/>
            <person name="Konkel Z."/>
            <person name="Mondo S.J."/>
            <person name="Kuo A."/>
            <person name="Hayes R.D."/>
            <person name="Haridas S."/>
            <person name="Andreopoulos B."/>
            <person name="Riley R."/>
            <person name="LaButti K."/>
            <person name="Pangilinan J."/>
            <person name="Lipzen A."/>
            <person name="Amirebrahimi M."/>
            <person name="Yan J."/>
            <person name="Adam C."/>
            <person name="Keymanesh K."/>
            <person name="Ng V."/>
            <person name="Louie K."/>
            <person name="Northen T."/>
            <person name="Drula E."/>
            <person name="Henrissat B."/>
            <person name="Hsieh H.M."/>
            <person name="Youens-Clark K."/>
            <person name="Lutzoni F."/>
            <person name="Miadlikowska J."/>
            <person name="Eastwood D.C."/>
            <person name="Hamelin R.C."/>
            <person name="Grigoriev I.V."/>
            <person name="U'Ren J.M."/>
        </authorList>
    </citation>
    <scope>NUCLEOTIDE SEQUENCE [LARGE SCALE GENOMIC DNA]</scope>
    <source>
        <strain evidence="1 2">CBS 119005</strain>
    </source>
</reference>
<organism evidence="1 2">
    <name type="scientific">Hypoxylon rubiginosum</name>
    <dbReference type="NCBI Taxonomy" id="110542"/>
    <lineage>
        <taxon>Eukaryota</taxon>
        <taxon>Fungi</taxon>
        <taxon>Dikarya</taxon>
        <taxon>Ascomycota</taxon>
        <taxon>Pezizomycotina</taxon>
        <taxon>Sordariomycetes</taxon>
        <taxon>Xylariomycetidae</taxon>
        <taxon>Xylariales</taxon>
        <taxon>Hypoxylaceae</taxon>
        <taxon>Hypoxylon</taxon>
    </lineage>
</organism>
<proteinExistence type="predicted"/>